<feature type="compositionally biased region" description="Low complexity" evidence="7">
    <location>
        <begin position="1683"/>
        <end position="1702"/>
    </location>
</feature>
<feature type="active site" description="Glycyl thioester intermediate" evidence="6">
    <location>
        <position position="2200"/>
    </location>
</feature>
<dbReference type="OrthoDB" id="423283at2759"/>
<dbReference type="GO" id="GO:0000209">
    <property type="term" value="P:protein polyubiquitination"/>
    <property type="evidence" value="ECO:0007669"/>
    <property type="project" value="TreeGrafter"/>
</dbReference>
<evidence type="ECO:0000256" key="1">
    <source>
        <dbReference type="ARBA" id="ARBA00000885"/>
    </source>
</evidence>
<evidence type="ECO:0000256" key="4">
    <source>
        <dbReference type="ARBA" id="ARBA00022679"/>
    </source>
</evidence>
<dbReference type="PANTHER" id="PTHR45670">
    <property type="entry name" value="E3 UBIQUITIN-PROTEIN LIGASE TRIP12"/>
    <property type="match status" value="1"/>
</dbReference>
<dbReference type="InterPro" id="IPR000569">
    <property type="entry name" value="HECT_dom"/>
</dbReference>
<gene>
    <name evidence="9" type="ORF">BDZ90DRAFT_63006</name>
</gene>
<dbReference type="PANTHER" id="PTHR45670:SF1">
    <property type="entry name" value="E3 UBIQUITIN-PROTEIN LIGASE HECTD1"/>
    <property type="match status" value="1"/>
</dbReference>
<evidence type="ECO:0000256" key="2">
    <source>
        <dbReference type="ARBA" id="ARBA00006331"/>
    </source>
</evidence>
<feature type="domain" description="HECT" evidence="8">
    <location>
        <begin position="1900"/>
        <end position="2233"/>
    </location>
</feature>
<feature type="compositionally biased region" description="Low complexity" evidence="7">
    <location>
        <begin position="188"/>
        <end position="203"/>
    </location>
</feature>
<dbReference type="SUPFAM" id="SSF56204">
    <property type="entry name" value="Hect, E3 ligase catalytic domain"/>
    <property type="match status" value="1"/>
</dbReference>
<dbReference type="Pfam" id="PF00632">
    <property type="entry name" value="HECT"/>
    <property type="match status" value="1"/>
</dbReference>
<proteinExistence type="inferred from homology"/>
<evidence type="ECO:0000256" key="5">
    <source>
        <dbReference type="ARBA" id="ARBA00022786"/>
    </source>
</evidence>
<organism evidence="9 10">
    <name type="scientific">Jaminaea rosea</name>
    <dbReference type="NCBI Taxonomy" id="1569628"/>
    <lineage>
        <taxon>Eukaryota</taxon>
        <taxon>Fungi</taxon>
        <taxon>Dikarya</taxon>
        <taxon>Basidiomycota</taxon>
        <taxon>Ustilaginomycotina</taxon>
        <taxon>Exobasidiomycetes</taxon>
        <taxon>Microstromatales</taxon>
        <taxon>Microstromatales incertae sedis</taxon>
        <taxon>Jaminaea</taxon>
    </lineage>
</organism>
<dbReference type="InterPro" id="IPR011989">
    <property type="entry name" value="ARM-like"/>
</dbReference>
<feature type="compositionally biased region" description="Low complexity" evidence="7">
    <location>
        <begin position="226"/>
        <end position="239"/>
    </location>
</feature>
<feature type="compositionally biased region" description="Acidic residues" evidence="7">
    <location>
        <begin position="305"/>
        <end position="329"/>
    </location>
</feature>
<feature type="compositionally biased region" description="Low complexity" evidence="7">
    <location>
        <begin position="150"/>
        <end position="164"/>
    </location>
</feature>
<dbReference type="RefSeq" id="XP_025360409.1">
    <property type="nucleotide sequence ID" value="XM_025509736.1"/>
</dbReference>
<name>A0A316UKL6_9BASI</name>
<feature type="compositionally biased region" description="Low complexity" evidence="7">
    <location>
        <begin position="1365"/>
        <end position="1391"/>
    </location>
</feature>
<reference evidence="9 10" key="1">
    <citation type="journal article" date="2018" name="Mol. Biol. Evol.">
        <title>Broad Genomic Sampling Reveals a Smut Pathogenic Ancestry of the Fungal Clade Ustilaginomycotina.</title>
        <authorList>
            <person name="Kijpornyongpan T."/>
            <person name="Mondo S.J."/>
            <person name="Barry K."/>
            <person name="Sandor L."/>
            <person name="Lee J."/>
            <person name="Lipzen A."/>
            <person name="Pangilinan J."/>
            <person name="LaButti K."/>
            <person name="Hainaut M."/>
            <person name="Henrissat B."/>
            <person name="Grigoriev I.V."/>
            <person name="Spatafora J.W."/>
            <person name="Aime M.C."/>
        </authorList>
    </citation>
    <scope>NUCLEOTIDE SEQUENCE [LARGE SCALE GENOMIC DNA]</scope>
    <source>
        <strain evidence="9 10">MCA 5214</strain>
    </source>
</reference>
<dbReference type="GO" id="GO:0016607">
    <property type="term" value="C:nuclear speck"/>
    <property type="evidence" value="ECO:0007669"/>
    <property type="project" value="TreeGrafter"/>
</dbReference>
<feature type="compositionally biased region" description="Low complexity" evidence="7">
    <location>
        <begin position="1545"/>
        <end position="1592"/>
    </location>
</feature>
<comment type="similarity">
    <text evidence="2">Belongs to the UPL family. K-HECT subfamily.</text>
</comment>
<comment type="catalytic activity">
    <reaction evidence="1">
        <text>S-ubiquitinyl-[E2 ubiquitin-conjugating enzyme]-L-cysteine + [acceptor protein]-L-lysine = [E2 ubiquitin-conjugating enzyme]-L-cysteine + N(6)-ubiquitinyl-[acceptor protein]-L-lysine.</text>
        <dbReference type="EC" id="2.3.2.26"/>
    </reaction>
</comment>
<accession>A0A316UKL6</accession>
<dbReference type="InterPro" id="IPR045322">
    <property type="entry name" value="HECTD1/TRIP12-like"/>
</dbReference>
<dbReference type="CDD" id="cd00078">
    <property type="entry name" value="HECTc"/>
    <property type="match status" value="1"/>
</dbReference>
<dbReference type="InterPro" id="IPR016024">
    <property type="entry name" value="ARM-type_fold"/>
</dbReference>
<dbReference type="Pfam" id="PF25579">
    <property type="entry name" value="TPR_TRIP12_N"/>
    <property type="match status" value="1"/>
</dbReference>
<feature type="compositionally biased region" description="Low complexity" evidence="7">
    <location>
        <begin position="88"/>
        <end position="119"/>
    </location>
</feature>
<sequence>MESGRERRTTRSRSIKSQAATQASSSSSGNAVAPSTSSSSSSSSSSRHLPISNSSSSAQAPTARRPRRSTALSFNSSTADSLADESNTSSISSISTPATAATSPASAIVASSSKDSASGSKRKRAVSGAQSASASSSSKGKAKAVDTTDSPLLPRRSSRRASLPTAQSPEASTSTSSIEQPAKKTKRSASTSSSSLAYNLRSKPSTESLAGATRARKAVKTDRKASTTSSSSGSSSKSRGNAKRKMVANKDGASSSSGRRTSASGPSTRRKSSSRAGNAASGSSAACGNADEGVEDDSMHVDIVDHDEDDEADDYEDVDEDSEDEEEQDSGNGDRNAANENRHPLADDDDDDDEGHPFDDEEMFEDGFGGSDFANVARLAGYLGGGGSRYRQLLASLRNRKDPTTQLIALQELSEALSLANEDTLQGHFSTESFVSELVSIMGGPRTGDDGEQAAEENDDASAAVALTASGLVDQGEMTLLACRCLANLIEAMPYAAHTVVAYGAIPVLLSKLTEIEFIDLAEQTLQTLEKISAETPTSIVQEGGLMAMLQFLDFFNIHIQRTAMTAAANCCRRLSASHFEKVKDIIPIIRNVLGYADQRLVESACKCVVRIIESFRHQPDCLEQLVDKELVQALNALLLHGSPGSASAAGVSASASIGQGTYTDVLKSFSSAVKASPKVAVILLETNVVETLYTLLTGSAPPAEDGTGGRGPAAFDSQGTTASAMQLEAAVPATADDAAVAVVGAADGDSAGQGVAVADMAVLQNLAHRPKEQVQEALSLVSELLPPLPREGVFDHRAYSEKAWHKKRKSARDQAGSRRTSGSTVKAEAATPIKAEPGSEADGAIETSASPVAAAAVAEGGEAAAVLPVKQERVKSEKELMREQAQNRRTEMLREQDGLIKRFTQLVLPTLVEVYAASVALHVRVKALQGILKIISFVDAEKLNSVLDNVPLAGFIGAILSSRDDPSVVLPSLQMVELLCNKLPEVYKSLLRREGVMWEIEDIASKQPNTTKYGTNASSSAQLSLPVGQGASSPSNASAAATNAAASAAASTGVPTIPTLNELGATSAAGLALGRAYGSSTSATLGRASATTAATPTPQEQQDALIWRSRILRDRFNKEAANAEGGANHAVRALEEVSANVSTLADAAHTGPTQAAEALERILTLFSKPEEPISSFELLRSGLIDGLYNFATEDSVEVPAETRRQLLIDALMAPDAANHSRGSSLVRRLQESLNRLENLDISTAVGAGQDDMRRYGSAAGIHRQIRLRLQAEEGTETPRSVSNLVVGIHAIASLDRLAEFLRPKLQQAANGDDGGLSRSARLTSMLAALSGGAGGLEGALAAERAALLGRAAPATGGSGGQGGLPSTTSASATAAPTNEDSSSSSSAAKKTAPRRSSRLTRKNSGGSGKSEEAESAESDTKGKSSAAATTSAEDAGNPAVSSSSAATGGAHDPADGPSSSSDPSRDAARSLMQSLLGDALDDEAYAEEEEGLGEEIFEDEVGPADGEMIGDTSAADKTVNLAVAEDGKKVEVKTPDGTRVPTPAGGSSTALAGASSSSSRPASNSNAGASSSSSAATGSSSGSRPSYSAALQRKPSDWHIRFSMDGRELAVDSTIYGAVHTFENSPSRAAATAAASNGIPGSSSSAVASLLGGRNIWNNVYTLKFRKVVGAAPRAGVEQTPEPESGADASSSSSITAITPPAELPESIPADSPFGKILQLLKVLHSLNAQWRQQRDVSVGSSVASSVVADGKVGPMSESAFVNNKLTAKLNRQLEEPMIVASKCLPDWSVQMPTEFPFLFPFEARYAFLQLTAFGYNRMLHRWQSMAARNQENATGGASASTSRYDDQSLAHLVRLPRAKVRIARENILPSAFRVMDLYGSKETILEVEYFNEVGTGLGPTLEFYALTSKEFARKDLQLWRDSTPADSTTASKFVYAPRGLFPLPLSQSKFATQEGKRRIAAFKILGQFVAKALLDSRIIDCDFSPVFMRAVLTGNRGSLANMATLKAVDSALASSLEKLLSMSEDDLTGMAFDFTLPGDEDYELKPNGKSLPVTPANVAEYIDLIIDATVRSGIAPLIKSFRAGFNSIFPIKSMASFTADELVMLFGNTDEDWSESTLVASIKPDHGYNAESATFRDLLSLMASFNLEERREFLQWLTGSPKLPIGGFGGLQPQLTVVKRPHEAPFKPDDYLASNMSCANFLKLPEYSSKETMRRRLQTAVREGAGAFNLS</sequence>
<feature type="region of interest" description="Disordered" evidence="7">
    <location>
        <begin position="1354"/>
        <end position="1593"/>
    </location>
</feature>
<feature type="compositionally biased region" description="Low complexity" evidence="7">
    <location>
        <begin position="252"/>
        <end position="267"/>
    </location>
</feature>
<feature type="region of interest" description="Disordered" evidence="7">
    <location>
        <begin position="801"/>
        <end position="844"/>
    </location>
</feature>
<feature type="compositionally biased region" description="Basic residues" evidence="7">
    <location>
        <begin position="1392"/>
        <end position="1402"/>
    </location>
</feature>
<dbReference type="Gene3D" id="3.90.1750.10">
    <property type="entry name" value="Hect, E3 ligase catalytic domains"/>
    <property type="match status" value="1"/>
</dbReference>
<dbReference type="Proteomes" id="UP000245884">
    <property type="component" value="Unassembled WGS sequence"/>
</dbReference>
<evidence type="ECO:0000256" key="3">
    <source>
        <dbReference type="ARBA" id="ARBA00012485"/>
    </source>
</evidence>
<dbReference type="Gene3D" id="1.25.10.10">
    <property type="entry name" value="Leucine-rich Repeat Variant"/>
    <property type="match status" value="1"/>
</dbReference>
<dbReference type="InterPro" id="IPR057948">
    <property type="entry name" value="TPR_TRIP12_N"/>
</dbReference>
<dbReference type="GO" id="GO:0043161">
    <property type="term" value="P:proteasome-mediated ubiquitin-dependent protein catabolic process"/>
    <property type="evidence" value="ECO:0007669"/>
    <property type="project" value="TreeGrafter"/>
</dbReference>
<dbReference type="SUPFAM" id="SSF48371">
    <property type="entry name" value="ARM repeat"/>
    <property type="match status" value="1"/>
</dbReference>
<dbReference type="EC" id="2.3.2.26" evidence="3"/>
<keyword evidence="10" id="KW-1185">Reference proteome</keyword>
<dbReference type="STRING" id="1569628.A0A316UKL6"/>
<dbReference type="InterPro" id="IPR035983">
    <property type="entry name" value="Hect_E3_ubiquitin_ligase"/>
</dbReference>
<evidence type="ECO:0000256" key="6">
    <source>
        <dbReference type="PROSITE-ProRule" id="PRU00104"/>
    </source>
</evidence>
<feature type="compositionally biased region" description="Low complexity" evidence="7">
    <location>
        <begin position="1424"/>
        <end position="1463"/>
    </location>
</feature>
<dbReference type="Gene3D" id="3.30.2410.10">
    <property type="entry name" value="Hect, E3 ligase catalytic domain"/>
    <property type="match status" value="1"/>
</dbReference>
<dbReference type="SMART" id="SM00119">
    <property type="entry name" value="HECTc"/>
    <property type="match status" value="1"/>
</dbReference>
<feature type="compositionally biased region" description="Acidic residues" evidence="7">
    <location>
        <begin position="1480"/>
        <end position="1503"/>
    </location>
</feature>
<feature type="compositionally biased region" description="Low complexity" evidence="7">
    <location>
        <begin position="15"/>
        <end position="63"/>
    </location>
</feature>
<feature type="region of interest" description="Disordered" evidence="7">
    <location>
        <begin position="1"/>
        <end position="369"/>
    </location>
</feature>
<dbReference type="GO" id="GO:0061630">
    <property type="term" value="F:ubiquitin protein ligase activity"/>
    <property type="evidence" value="ECO:0007669"/>
    <property type="project" value="UniProtKB-EC"/>
</dbReference>
<feature type="compositionally biased region" description="Basic and acidic residues" evidence="7">
    <location>
        <begin position="1526"/>
        <end position="1537"/>
    </location>
</feature>
<keyword evidence="5 6" id="KW-0833">Ubl conjugation pathway</keyword>
<feature type="compositionally biased region" description="Low complexity" evidence="7">
    <location>
        <begin position="126"/>
        <end position="139"/>
    </location>
</feature>
<dbReference type="EMBL" id="KZ819674">
    <property type="protein sequence ID" value="PWN25797.1"/>
    <property type="molecule type" value="Genomic_DNA"/>
</dbReference>
<feature type="compositionally biased region" description="Low complexity" evidence="7">
    <location>
        <begin position="274"/>
        <end position="290"/>
    </location>
</feature>
<protein>
    <recommendedName>
        <fullName evidence="3">HECT-type E3 ubiquitin transferase</fullName>
        <ecNumber evidence="3">2.3.2.26</ecNumber>
    </recommendedName>
</protein>
<feature type="region of interest" description="Disordered" evidence="7">
    <location>
        <begin position="1674"/>
        <end position="1703"/>
    </location>
</feature>
<feature type="compositionally biased region" description="Polar residues" evidence="7">
    <location>
        <begin position="72"/>
        <end position="87"/>
    </location>
</feature>
<dbReference type="PROSITE" id="PS50237">
    <property type="entry name" value="HECT"/>
    <property type="match status" value="1"/>
</dbReference>
<evidence type="ECO:0000313" key="9">
    <source>
        <dbReference type="EMBL" id="PWN25797.1"/>
    </source>
</evidence>
<feature type="compositionally biased region" description="Acidic residues" evidence="7">
    <location>
        <begin position="347"/>
        <end position="365"/>
    </location>
</feature>
<evidence type="ECO:0000313" key="10">
    <source>
        <dbReference type="Proteomes" id="UP000245884"/>
    </source>
</evidence>
<dbReference type="GeneID" id="37031559"/>
<feature type="region of interest" description="Disordered" evidence="7">
    <location>
        <begin position="700"/>
        <end position="720"/>
    </location>
</feature>
<keyword evidence="4" id="KW-0808">Transferase</keyword>
<evidence type="ECO:0000259" key="8">
    <source>
        <dbReference type="PROSITE" id="PS50237"/>
    </source>
</evidence>
<feature type="compositionally biased region" description="Polar residues" evidence="7">
    <location>
        <begin position="165"/>
        <end position="179"/>
    </location>
</feature>
<evidence type="ECO:0000256" key="7">
    <source>
        <dbReference type="SAM" id="MobiDB-lite"/>
    </source>
</evidence>